<evidence type="ECO:0000313" key="2">
    <source>
        <dbReference type="EMBL" id="MDX2961746.1"/>
    </source>
</evidence>
<proteinExistence type="predicted"/>
<organism evidence="2 5">
    <name type="scientific">Streptomyces acidiscabies</name>
    <dbReference type="NCBI Taxonomy" id="42234"/>
    <lineage>
        <taxon>Bacteria</taxon>
        <taxon>Bacillati</taxon>
        <taxon>Actinomycetota</taxon>
        <taxon>Actinomycetes</taxon>
        <taxon>Kitasatosporales</taxon>
        <taxon>Streptomycetaceae</taxon>
        <taxon>Streptomyces</taxon>
    </lineage>
</organism>
<protein>
    <submittedName>
        <fullName evidence="2">Uncharacterized protein</fullName>
    </submittedName>
</protein>
<evidence type="ECO:0000313" key="3">
    <source>
        <dbReference type="EMBL" id="MDX3023507.1"/>
    </source>
</evidence>
<feature type="compositionally biased region" description="Low complexity" evidence="1">
    <location>
        <begin position="9"/>
        <end position="20"/>
    </location>
</feature>
<evidence type="ECO:0000313" key="5">
    <source>
        <dbReference type="Proteomes" id="UP001282288"/>
    </source>
</evidence>
<dbReference type="AlphaFoldDB" id="A0AAP6EGW9"/>
<feature type="region of interest" description="Disordered" evidence="1">
    <location>
        <begin position="1"/>
        <end position="20"/>
    </location>
</feature>
<dbReference type="Proteomes" id="UP001272987">
    <property type="component" value="Unassembled WGS sequence"/>
</dbReference>
<name>A0AAP6EGW9_9ACTN</name>
<reference evidence="2 4" key="1">
    <citation type="journal article" date="2023" name="Microb. Genom.">
        <title>Mesoterricola silvestris gen. nov., sp. nov., Mesoterricola sediminis sp. nov., Geothrix oryzae sp. nov., Geothrix edaphica sp. nov., Geothrix rubra sp. nov., and Geothrix limicola sp. nov., six novel members of Acidobacteriota isolated from soils.</title>
        <authorList>
            <person name="Weisberg A.J."/>
            <person name="Pearce E."/>
            <person name="Kramer C.G."/>
            <person name="Chang J.H."/>
            <person name="Clarke C.R."/>
        </authorList>
    </citation>
    <scope>NUCLEOTIDE SEQUENCE</scope>
    <source>
        <strain evidence="3 4">NB05-1H</strain>
        <strain evidence="2">NRRL_B-16521</strain>
    </source>
</reference>
<comment type="caution">
    <text evidence="2">The sequence shown here is derived from an EMBL/GenBank/DDBJ whole genome shotgun (WGS) entry which is preliminary data.</text>
</comment>
<accession>A0AAP6EGW9</accession>
<sequence length="121" mass="11898">MTSIDRHASSASESSGGVSSNSAAIAAASSSRGTTCSTSAHIASSVSTLGAAISPVSVSTCSEVVSNTTRNTVASHIPARSTLGSVFSFCFAVSRSALTSSFVAISTSSRSSASSTALLVR</sequence>
<gene>
    <name evidence="2" type="ORF">PV399_18775</name>
    <name evidence="3" type="ORF">PV666_37385</name>
</gene>
<evidence type="ECO:0000313" key="4">
    <source>
        <dbReference type="Proteomes" id="UP001272987"/>
    </source>
</evidence>
<dbReference type="Proteomes" id="UP001282288">
    <property type="component" value="Unassembled WGS sequence"/>
</dbReference>
<keyword evidence="4" id="KW-1185">Reference proteome</keyword>
<dbReference type="EMBL" id="JARAWP010000027">
    <property type="protein sequence ID" value="MDX3023507.1"/>
    <property type="molecule type" value="Genomic_DNA"/>
</dbReference>
<dbReference type="EMBL" id="JARAWC010000013">
    <property type="protein sequence ID" value="MDX2961746.1"/>
    <property type="molecule type" value="Genomic_DNA"/>
</dbReference>
<evidence type="ECO:0000256" key="1">
    <source>
        <dbReference type="SAM" id="MobiDB-lite"/>
    </source>
</evidence>